<dbReference type="SUPFAM" id="SSF52058">
    <property type="entry name" value="L domain-like"/>
    <property type="match status" value="1"/>
</dbReference>
<name>A0A067D8D1_CITSI</name>
<dbReference type="InterPro" id="IPR032675">
    <property type="entry name" value="LRR_dom_sf"/>
</dbReference>
<evidence type="ECO:0000313" key="6">
    <source>
        <dbReference type="Proteomes" id="UP000027120"/>
    </source>
</evidence>
<keyword evidence="1" id="KW-0433">Leucine-rich repeat</keyword>
<evidence type="ECO:0000256" key="2">
    <source>
        <dbReference type="ARBA" id="ARBA00022737"/>
    </source>
</evidence>
<evidence type="ECO:0000256" key="3">
    <source>
        <dbReference type="SAM" id="MobiDB-lite"/>
    </source>
</evidence>
<protein>
    <recommendedName>
        <fullName evidence="4">C-JID domain-containing protein</fullName>
    </recommendedName>
</protein>
<dbReference type="Gene3D" id="3.80.10.10">
    <property type="entry name" value="Ribonuclease Inhibitor"/>
    <property type="match status" value="1"/>
</dbReference>
<dbReference type="PANTHER" id="PTHR47186:SF3">
    <property type="entry name" value="OS09G0267800 PROTEIN"/>
    <property type="match status" value="1"/>
</dbReference>
<dbReference type="AlphaFoldDB" id="A0A067D8D1"/>
<dbReference type="PANTHER" id="PTHR47186">
    <property type="entry name" value="LEUCINE-RICH REPEAT-CONTAINING PROTEIN 57"/>
    <property type="match status" value="1"/>
</dbReference>
<dbReference type="PaxDb" id="2711-XP_006495022.1"/>
<dbReference type="InterPro" id="IPR001611">
    <property type="entry name" value="Leu-rich_rpt"/>
</dbReference>
<proteinExistence type="predicted"/>
<dbReference type="Pfam" id="PF00560">
    <property type="entry name" value="LRR_1"/>
    <property type="match status" value="2"/>
</dbReference>
<evidence type="ECO:0000256" key="1">
    <source>
        <dbReference type="ARBA" id="ARBA00022614"/>
    </source>
</evidence>
<organism evidence="5 6">
    <name type="scientific">Citrus sinensis</name>
    <name type="common">Sweet orange</name>
    <name type="synonym">Citrus aurantium var. sinensis</name>
    <dbReference type="NCBI Taxonomy" id="2711"/>
    <lineage>
        <taxon>Eukaryota</taxon>
        <taxon>Viridiplantae</taxon>
        <taxon>Streptophyta</taxon>
        <taxon>Embryophyta</taxon>
        <taxon>Tracheophyta</taxon>
        <taxon>Spermatophyta</taxon>
        <taxon>Magnoliopsida</taxon>
        <taxon>eudicotyledons</taxon>
        <taxon>Gunneridae</taxon>
        <taxon>Pentapetalae</taxon>
        <taxon>rosids</taxon>
        <taxon>malvids</taxon>
        <taxon>Sapindales</taxon>
        <taxon>Rutaceae</taxon>
        <taxon>Aurantioideae</taxon>
        <taxon>Citrus</taxon>
    </lineage>
</organism>
<dbReference type="InterPro" id="IPR045344">
    <property type="entry name" value="C-JID"/>
</dbReference>
<feature type="compositionally biased region" description="Basic and acidic residues" evidence="3">
    <location>
        <begin position="363"/>
        <end position="372"/>
    </location>
</feature>
<feature type="region of interest" description="Disordered" evidence="3">
    <location>
        <begin position="350"/>
        <end position="372"/>
    </location>
</feature>
<evidence type="ECO:0000259" key="4">
    <source>
        <dbReference type="Pfam" id="PF20160"/>
    </source>
</evidence>
<gene>
    <name evidence="5" type="ORF">CISIN_1g017394mg</name>
</gene>
<feature type="domain" description="C-JID" evidence="4">
    <location>
        <begin position="158"/>
        <end position="277"/>
    </location>
</feature>
<sequence length="372" mass="41185">MPWSSDPVALSLSSSLSGLCSLTKLDISYCDLGEGAIPSSIGDLCSLEELHLSGNNFVTLLASIYRLSSLRGIKLEECKMLQNLPRLPARIQGISLDGCVSLETLSDVLNLNEHQIPNIHVHCVDCLKLAGNYDLALSLLKEYIKNSECSWRDFCIVVPGSEIPEWFEYQNNEGSSITISTPPKTYKNSKLVGYAACCVFRIPKYSLPYPEHDLCVWSTDGYGPYGYRISFGKQFGQAVSDHLFLCYKNREDISEVEFSSRSGLELKRCGLHPIYVHQGDKFNQTSDPVWNLNEFGHDCLGSTSFTRSLNDDLDRAEASGSCRGDDAGSTTSSERSFLKRSLEGYVGAAEASGSGCCNDEEEPQPKRFRQLE</sequence>
<dbReference type="EMBL" id="KK789589">
    <property type="protein sequence ID" value="KDO37810.1"/>
    <property type="molecule type" value="Genomic_DNA"/>
</dbReference>
<evidence type="ECO:0000313" key="5">
    <source>
        <dbReference type="EMBL" id="KDO37810.1"/>
    </source>
</evidence>
<accession>A0A067D8D1</accession>
<keyword evidence="2" id="KW-0677">Repeat</keyword>
<reference evidence="5 6" key="1">
    <citation type="submission" date="2014-04" db="EMBL/GenBank/DDBJ databases">
        <authorList>
            <consortium name="International Citrus Genome Consortium"/>
            <person name="Gmitter F."/>
            <person name="Chen C."/>
            <person name="Farmerie W."/>
            <person name="Harkins T."/>
            <person name="Desany B."/>
            <person name="Mohiuddin M."/>
            <person name="Kodira C."/>
            <person name="Borodovsky M."/>
            <person name="Lomsadze A."/>
            <person name="Burns P."/>
            <person name="Jenkins J."/>
            <person name="Prochnik S."/>
            <person name="Shu S."/>
            <person name="Chapman J."/>
            <person name="Pitluck S."/>
            <person name="Schmutz J."/>
            <person name="Rokhsar D."/>
        </authorList>
    </citation>
    <scope>NUCLEOTIDE SEQUENCE</scope>
</reference>
<dbReference type="eggNOG" id="ENOG502R41B">
    <property type="taxonomic scope" value="Eukaryota"/>
</dbReference>
<dbReference type="Pfam" id="PF20160">
    <property type="entry name" value="C-JID"/>
    <property type="match status" value="1"/>
</dbReference>
<keyword evidence="6" id="KW-1185">Reference proteome</keyword>
<dbReference type="Proteomes" id="UP000027120">
    <property type="component" value="Unassembled WGS sequence"/>
</dbReference>